<feature type="region of interest" description="Disordered" evidence="1">
    <location>
        <begin position="153"/>
        <end position="184"/>
    </location>
</feature>
<sequence length="184" mass="20618">MVDTFTTSIAANPGFSPPATQQIGNHPNTVTFTFNGSQPYYQQPYNFSWQSSGPAMSGLNQLQHRNALDLLQLQQQLNSSQPYQLKFHLDNQTSTTDLSADSTKVEGSILDDIDSPKSKDKKKVNFAESQATAAQNAEVQVHMCCNCCKREEKKYRCSRKKKGKVRKKDSDETSSDISTEEDIR</sequence>
<gene>
    <name evidence="2" type="ORF">BDFB_003046</name>
</gene>
<organism evidence="2 3">
    <name type="scientific">Asbolus verrucosus</name>
    <name type="common">Desert ironclad beetle</name>
    <dbReference type="NCBI Taxonomy" id="1661398"/>
    <lineage>
        <taxon>Eukaryota</taxon>
        <taxon>Metazoa</taxon>
        <taxon>Ecdysozoa</taxon>
        <taxon>Arthropoda</taxon>
        <taxon>Hexapoda</taxon>
        <taxon>Insecta</taxon>
        <taxon>Pterygota</taxon>
        <taxon>Neoptera</taxon>
        <taxon>Endopterygota</taxon>
        <taxon>Coleoptera</taxon>
        <taxon>Polyphaga</taxon>
        <taxon>Cucujiformia</taxon>
        <taxon>Tenebrionidae</taxon>
        <taxon>Pimeliinae</taxon>
        <taxon>Asbolus</taxon>
    </lineage>
</organism>
<evidence type="ECO:0000313" key="3">
    <source>
        <dbReference type="Proteomes" id="UP000292052"/>
    </source>
</evidence>
<reference evidence="2 3" key="1">
    <citation type="submission" date="2017-03" db="EMBL/GenBank/DDBJ databases">
        <title>Genome of the blue death feigning beetle - Asbolus verrucosus.</title>
        <authorList>
            <person name="Rider S.D."/>
        </authorList>
    </citation>
    <scope>NUCLEOTIDE SEQUENCE [LARGE SCALE GENOMIC DNA]</scope>
    <source>
        <strain evidence="2">Butters</strain>
        <tissue evidence="2">Head and leg muscle</tissue>
    </source>
</reference>
<proteinExistence type="predicted"/>
<accession>A0A482W7R5</accession>
<dbReference type="EMBL" id="QDEB01019315">
    <property type="protein sequence ID" value="RZC41192.1"/>
    <property type="molecule type" value="Genomic_DNA"/>
</dbReference>
<feature type="compositionally biased region" description="Polar residues" evidence="1">
    <location>
        <begin position="1"/>
        <end position="10"/>
    </location>
</feature>
<dbReference type="OrthoDB" id="6778461at2759"/>
<dbReference type="Proteomes" id="UP000292052">
    <property type="component" value="Unassembled WGS sequence"/>
</dbReference>
<name>A0A482W7R5_ASBVE</name>
<comment type="caution">
    <text evidence="2">The sequence shown here is derived from an EMBL/GenBank/DDBJ whole genome shotgun (WGS) entry which is preliminary data.</text>
</comment>
<feature type="region of interest" description="Disordered" evidence="1">
    <location>
        <begin position="1"/>
        <end position="24"/>
    </location>
</feature>
<protein>
    <submittedName>
        <fullName evidence="2">Uncharacterized protein</fullName>
    </submittedName>
</protein>
<evidence type="ECO:0000313" key="2">
    <source>
        <dbReference type="EMBL" id="RZC41192.1"/>
    </source>
</evidence>
<keyword evidence="3" id="KW-1185">Reference proteome</keyword>
<feature type="compositionally biased region" description="Basic residues" evidence="1">
    <location>
        <begin position="156"/>
        <end position="167"/>
    </location>
</feature>
<evidence type="ECO:0000256" key="1">
    <source>
        <dbReference type="SAM" id="MobiDB-lite"/>
    </source>
</evidence>
<dbReference type="AlphaFoldDB" id="A0A482W7R5"/>
<feature type="compositionally biased region" description="Acidic residues" evidence="1">
    <location>
        <begin position="172"/>
        <end position="184"/>
    </location>
</feature>